<dbReference type="InterPro" id="IPR013563">
    <property type="entry name" value="Oligopep_ABC_C"/>
</dbReference>
<comment type="similarity">
    <text evidence="3">Belongs to the ABC transporter superfamily.</text>
</comment>
<sequence>MSAHDLATATGPSAPQRRSPLRKLLKDPQAVVTGCVLLIIVVLGVLSPLLVSHGPNQASLDAINADPGSSGYPLGGDQSGRDIFSRLLHSINTSMIAGLIGTSVSLVIGVTAGLVGGYFGRRVRTATDWVFNLVMTFPGLLLLIVLLPVTGGDYRATMLIFGVLSSPGIFRLVRGLVVGVRNELFVDAARVSGLTDLRILGRHVLFVIRGPIIIATAFLMGSSISLQSGLAFLGIGSNTVPSFGLMIGEGFVNIYEKPMQFIWPSLMLGVINASFVLLGNSLRDALDRGRPKPAKITTPARPRPVKSADSGAGADSPAAHLLTVADLAIAYPTPSGELREVVSGVSLSLDAGETLGVVGESGSGKTQTAFALLGVLPSEAVVTRGSIKLDGRELLGLSEGELRELRGTSVAYVPQEPMSNLDPSFTVGSQLMEGLRASQQMSRQAARAHVLALLNRVGIPDPQRTFDSYPHQISGGMAQRVLIAGAVASSPKLLIADEPTTALDVTVQAEILDLLRDLQKQLNMAVLLVTHNFGVVADSCTRVAVMQRGEVVEVGEALDIFRTPRHPYTRMLLSSILDENNLRTDPPDAVAAALGKDAAAGTTEVLEEKAS</sequence>
<dbReference type="SUPFAM" id="SSF52540">
    <property type="entry name" value="P-loop containing nucleoside triphosphate hydrolases"/>
    <property type="match status" value="1"/>
</dbReference>
<dbReference type="PROSITE" id="PS00211">
    <property type="entry name" value="ABC_TRANSPORTER_1"/>
    <property type="match status" value="1"/>
</dbReference>
<evidence type="ECO:0000256" key="9">
    <source>
        <dbReference type="ARBA" id="ARBA00022989"/>
    </source>
</evidence>
<feature type="transmembrane region" description="Helical" evidence="11">
    <location>
        <begin position="95"/>
        <end position="117"/>
    </location>
</feature>
<dbReference type="SMART" id="SM00382">
    <property type="entry name" value="AAA"/>
    <property type="match status" value="1"/>
</dbReference>
<dbReference type="Gene3D" id="3.40.50.300">
    <property type="entry name" value="P-loop containing nucleotide triphosphate hydrolases"/>
    <property type="match status" value="1"/>
</dbReference>
<gene>
    <name evidence="15" type="ORF">ACFPIH_36680</name>
</gene>
<dbReference type="InterPro" id="IPR027417">
    <property type="entry name" value="P-loop_NTPase"/>
</dbReference>
<organism evidence="15 16">
    <name type="scientific">Streptomyces vulcanius</name>
    <dbReference type="NCBI Taxonomy" id="1441876"/>
    <lineage>
        <taxon>Bacteria</taxon>
        <taxon>Bacillati</taxon>
        <taxon>Actinomycetota</taxon>
        <taxon>Actinomycetes</taxon>
        <taxon>Kitasatosporales</taxon>
        <taxon>Streptomycetaceae</taxon>
        <taxon>Streptomyces</taxon>
    </lineage>
</organism>
<evidence type="ECO:0000313" key="16">
    <source>
        <dbReference type="Proteomes" id="UP001595839"/>
    </source>
</evidence>
<feature type="transmembrane region" description="Helical" evidence="11">
    <location>
        <begin position="156"/>
        <end position="173"/>
    </location>
</feature>
<dbReference type="Gene3D" id="1.10.3720.10">
    <property type="entry name" value="MetI-like"/>
    <property type="match status" value="1"/>
</dbReference>
<comment type="similarity">
    <text evidence="11">Belongs to the binding-protein-dependent transport system permease family.</text>
</comment>
<feature type="transmembrane region" description="Helical" evidence="11">
    <location>
        <begin position="129"/>
        <end position="150"/>
    </location>
</feature>
<dbReference type="Pfam" id="PF08352">
    <property type="entry name" value="oligo_HPY"/>
    <property type="match status" value="1"/>
</dbReference>
<dbReference type="SUPFAM" id="SSF161098">
    <property type="entry name" value="MetI-like"/>
    <property type="match status" value="1"/>
</dbReference>
<dbReference type="PANTHER" id="PTHR43297:SF2">
    <property type="entry name" value="DIPEPTIDE TRANSPORT ATP-BINDING PROTEIN DPPD"/>
    <property type="match status" value="1"/>
</dbReference>
<dbReference type="InterPro" id="IPR003439">
    <property type="entry name" value="ABC_transporter-like_ATP-bd"/>
</dbReference>
<dbReference type="PANTHER" id="PTHR43297">
    <property type="entry name" value="OLIGOPEPTIDE TRANSPORT ATP-BINDING PROTEIN APPD"/>
    <property type="match status" value="1"/>
</dbReference>
<feature type="transmembrane region" description="Helical" evidence="11">
    <location>
        <begin position="30"/>
        <end position="51"/>
    </location>
</feature>
<evidence type="ECO:0000256" key="8">
    <source>
        <dbReference type="ARBA" id="ARBA00022840"/>
    </source>
</evidence>
<reference evidence="16" key="1">
    <citation type="journal article" date="2019" name="Int. J. Syst. Evol. Microbiol.">
        <title>The Global Catalogue of Microorganisms (GCM) 10K type strain sequencing project: providing services to taxonomists for standard genome sequencing and annotation.</title>
        <authorList>
            <consortium name="The Broad Institute Genomics Platform"/>
            <consortium name="The Broad Institute Genome Sequencing Center for Infectious Disease"/>
            <person name="Wu L."/>
            <person name="Ma J."/>
        </authorList>
    </citation>
    <scope>NUCLEOTIDE SEQUENCE [LARGE SCALE GENOMIC DNA]</scope>
    <source>
        <strain evidence="16">CGMCC 4.7177</strain>
    </source>
</reference>
<dbReference type="Proteomes" id="UP001595839">
    <property type="component" value="Unassembled WGS sequence"/>
</dbReference>
<evidence type="ECO:0000256" key="6">
    <source>
        <dbReference type="ARBA" id="ARBA00022692"/>
    </source>
</evidence>
<comment type="caution">
    <text evidence="15">The sequence shown here is derived from an EMBL/GenBank/DDBJ whole genome shotgun (WGS) entry which is preliminary data.</text>
</comment>
<protein>
    <submittedName>
        <fullName evidence="15">Dipeptide/oligopeptide/nickel ABC transporter permease/ATP-binding protein</fullName>
    </submittedName>
</protein>
<evidence type="ECO:0000256" key="1">
    <source>
        <dbReference type="ARBA" id="ARBA00004141"/>
    </source>
</evidence>
<keyword evidence="5" id="KW-1003">Cell membrane</keyword>
<evidence type="ECO:0000256" key="12">
    <source>
        <dbReference type="SAM" id="MobiDB-lite"/>
    </source>
</evidence>
<evidence type="ECO:0000256" key="3">
    <source>
        <dbReference type="ARBA" id="ARBA00005417"/>
    </source>
</evidence>
<evidence type="ECO:0000256" key="4">
    <source>
        <dbReference type="ARBA" id="ARBA00022448"/>
    </source>
</evidence>
<keyword evidence="16" id="KW-1185">Reference proteome</keyword>
<keyword evidence="6 11" id="KW-0812">Transmembrane</keyword>
<comment type="subcellular location">
    <subcellularLocation>
        <location evidence="11">Cell membrane</location>
        <topology evidence="11">Multi-pass membrane protein</topology>
    </subcellularLocation>
    <subcellularLocation>
        <location evidence="2">Cell membrane</location>
        <topology evidence="2">Peripheral membrane protein</topology>
    </subcellularLocation>
    <subcellularLocation>
        <location evidence="1">Membrane</location>
        <topology evidence="1">Multi-pass membrane protein</topology>
    </subcellularLocation>
</comment>
<dbReference type="PROSITE" id="PS50893">
    <property type="entry name" value="ABC_TRANSPORTER_2"/>
    <property type="match status" value="1"/>
</dbReference>
<evidence type="ECO:0000259" key="13">
    <source>
        <dbReference type="PROSITE" id="PS50893"/>
    </source>
</evidence>
<dbReference type="Pfam" id="PF00528">
    <property type="entry name" value="BPD_transp_1"/>
    <property type="match status" value="1"/>
</dbReference>
<dbReference type="Pfam" id="PF00005">
    <property type="entry name" value="ABC_tran"/>
    <property type="match status" value="1"/>
</dbReference>
<keyword evidence="10 11" id="KW-0472">Membrane</keyword>
<accession>A0ABV9AYM1</accession>
<dbReference type="InterPro" id="IPR050388">
    <property type="entry name" value="ABC_Ni/Peptide_Import"/>
</dbReference>
<evidence type="ECO:0000256" key="2">
    <source>
        <dbReference type="ARBA" id="ARBA00004202"/>
    </source>
</evidence>
<keyword evidence="7" id="KW-0547">Nucleotide-binding</keyword>
<evidence type="ECO:0000256" key="5">
    <source>
        <dbReference type="ARBA" id="ARBA00022475"/>
    </source>
</evidence>
<dbReference type="InterPro" id="IPR000515">
    <property type="entry name" value="MetI-like"/>
</dbReference>
<evidence type="ECO:0000256" key="10">
    <source>
        <dbReference type="ARBA" id="ARBA00023136"/>
    </source>
</evidence>
<keyword evidence="4 11" id="KW-0813">Transport</keyword>
<evidence type="ECO:0000313" key="15">
    <source>
        <dbReference type="EMBL" id="MFC4504974.1"/>
    </source>
</evidence>
<name>A0ABV9AYM1_9ACTN</name>
<feature type="transmembrane region" description="Helical" evidence="11">
    <location>
        <begin position="261"/>
        <end position="282"/>
    </location>
</feature>
<keyword evidence="8" id="KW-0067">ATP-binding</keyword>
<dbReference type="CDD" id="cd06261">
    <property type="entry name" value="TM_PBP2"/>
    <property type="match status" value="1"/>
</dbReference>
<feature type="region of interest" description="Disordered" evidence="12">
    <location>
        <begin position="1"/>
        <end position="21"/>
    </location>
</feature>
<feature type="domain" description="ABC transporter" evidence="13">
    <location>
        <begin position="322"/>
        <end position="573"/>
    </location>
</feature>
<dbReference type="CDD" id="cd03257">
    <property type="entry name" value="ABC_NikE_OppD_transporters"/>
    <property type="match status" value="1"/>
</dbReference>
<feature type="region of interest" description="Disordered" evidence="12">
    <location>
        <begin position="289"/>
        <end position="315"/>
    </location>
</feature>
<dbReference type="InterPro" id="IPR017871">
    <property type="entry name" value="ABC_transporter-like_CS"/>
</dbReference>
<keyword evidence="9 11" id="KW-1133">Transmembrane helix</keyword>
<dbReference type="EMBL" id="JBHSFK010000030">
    <property type="protein sequence ID" value="MFC4504974.1"/>
    <property type="molecule type" value="Genomic_DNA"/>
</dbReference>
<evidence type="ECO:0000256" key="7">
    <source>
        <dbReference type="ARBA" id="ARBA00022741"/>
    </source>
</evidence>
<evidence type="ECO:0000256" key="11">
    <source>
        <dbReference type="RuleBase" id="RU363032"/>
    </source>
</evidence>
<feature type="domain" description="ABC transmembrane type-1" evidence="14">
    <location>
        <begin position="91"/>
        <end position="279"/>
    </location>
</feature>
<proteinExistence type="inferred from homology"/>
<evidence type="ECO:0000259" key="14">
    <source>
        <dbReference type="PROSITE" id="PS50928"/>
    </source>
</evidence>
<dbReference type="PROSITE" id="PS50928">
    <property type="entry name" value="ABC_TM1"/>
    <property type="match status" value="1"/>
</dbReference>
<dbReference type="RefSeq" id="WP_381182474.1">
    <property type="nucleotide sequence ID" value="NZ_JBHSFK010000030.1"/>
</dbReference>
<dbReference type="InterPro" id="IPR003593">
    <property type="entry name" value="AAA+_ATPase"/>
</dbReference>
<dbReference type="InterPro" id="IPR035906">
    <property type="entry name" value="MetI-like_sf"/>
</dbReference>